<keyword evidence="3" id="KW-1185">Reference proteome</keyword>
<evidence type="ECO:0000313" key="2">
    <source>
        <dbReference type="EMBL" id="ACQ78589.1"/>
    </source>
</evidence>
<reference evidence="2 3" key="1">
    <citation type="journal article" date="2009" name="Stand. Genomic Sci.">
        <title>Complete genome sequence of Beutenbergia cavernae type strain (HKI 0122).</title>
        <authorList>
            <person name="Land M."/>
            <person name="Pukall R."/>
            <person name="Abt B."/>
            <person name="Goker M."/>
            <person name="Rohde M."/>
            <person name="Glavina Del Rio T."/>
            <person name="Tice H."/>
            <person name="Copeland A."/>
            <person name="Cheng J.F."/>
            <person name="Lucas S."/>
            <person name="Chen F."/>
            <person name="Nolan M."/>
            <person name="Bruce D."/>
            <person name="Goodwin L."/>
            <person name="Pitluck S."/>
            <person name="Ivanova N."/>
            <person name="Mavromatis K."/>
            <person name="Ovchinnikova G."/>
            <person name="Pati A."/>
            <person name="Chen A."/>
            <person name="Palaniappan K."/>
            <person name="Hauser L."/>
            <person name="Chang Y.J."/>
            <person name="Jefferies C.C."/>
            <person name="Saunders E."/>
            <person name="Brettin T."/>
            <person name="Detter J.C."/>
            <person name="Han C."/>
            <person name="Chain P."/>
            <person name="Bristow J."/>
            <person name="Eisen J.A."/>
            <person name="Markowitz V."/>
            <person name="Hugenholtz P."/>
            <person name="Kyrpides N.C."/>
            <person name="Klenk H.P."/>
            <person name="Lapidus A."/>
        </authorList>
    </citation>
    <scope>NUCLEOTIDE SEQUENCE [LARGE SCALE GENOMIC DNA]</scope>
    <source>
        <strain evidence="3">ATCC BAA-8 / DSM 12333 / NBRC 16432</strain>
    </source>
</reference>
<dbReference type="OrthoDB" id="10014804at2"/>
<dbReference type="RefSeq" id="WP_012725369.1">
    <property type="nucleotide sequence ID" value="NC_012669.1"/>
</dbReference>
<evidence type="ECO:0000313" key="3">
    <source>
        <dbReference type="Proteomes" id="UP000007962"/>
    </source>
</evidence>
<organism evidence="2 3">
    <name type="scientific">Beutenbergia cavernae (strain ATCC BAA-8 / DSM 12333 / CCUG 43141 / JCM 11478 / NBRC 16432 / NCIMB 13614 / HKI 0122)</name>
    <dbReference type="NCBI Taxonomy" id="471853"/>
    <lineage>
        <taxon>Bacteria</taxon>
        <taxon>Bacillati</taxon>
        <taxon>Actinomycetota</taxon>
        <taxon>Actinomycetes</taxon>
        <taxon>Micrococcales</taxon>
        <taxon>Beutenbergiaceae</taxon>
        <taxon>Beutenbergia</taxon>
    </lineage>
</organism>
<name>C5BWD1_BEUC1</name>
<feature type="compositionally biased region" description="Low complexity" evidence="1">
    <location>
        <begin position="1"/>
        <end position="23"/>
    </location>
</feature>
<dbReference type="Proteomes" id="UP000007962">
    <property type="component" value="Chromosome"/>
</dbReference>
<accession>C5BWD1</accession>
<sequence>MSAAPGSPGSASDAEDPSAPSPSTLRVPVLDGAASPFTLVGADAGAGQCVDGVCVIPDGVPTTAPTDRPS</sequence>
<dbReference type="EMBL" id="CP001618">
    <property type="protein sequence ID" value="ACQ78589.1"/>
    <property type="molecule type" value="Genomic_DNA"/>
</dbReference>
<protein>
    <submittedName>
        <fullName evidence="2">Uncharacterized protein</fullName>
    </submittedName>
</protein>
<evidence type="ECO:0000256" key="1">
    <source>
        <dbReference type="SAM" id="MobiDB-lite"/>
    </source>
</evidence>
<dbReference type="STRING" id="471853.Bcav_0325"/>
<dbReference type="AlphaFoldDB" id="C5BWD1"/>
<dbReference type="KEGG" id="bcv:Bcav_0325"/>
<proteinExistence type="predicted"/>
<feature type="region of interest" description="Disordered" evidence="1">
    <location>
        <begin position="1"/>
        <end position="28"/>
    </location>
</feature>
<dbReference type="HOGENOM" id="CLU_2749622_0_0_11"/>
<gene>
    <name evidence="2" type="ordered locus">Bcav_0325</name>
</gene>